<dbReference type="AlphaFoldDB" id="I0IR03"/>
<evidence type="ECO:0000313" key="12">
    <source>
        <dbReference type="Proteomes" id="UP000007382"/>
    </source>
</evidence>
<keyword evidence="6 11" id="KW-0808">Transferase</keyword>
<evidence type="ECO:0000256" key="1">
    <source>
        <dbReference type="ARBA" id="ARBA00005011"/>
    </source>
</evidence>
<keyword evidence="7" id="KW-0663">Pyridoxal phosphate</keyword>
<reference evidence="11 12" key="1">
    <citation type="journal article" date="2012" name="J. Bacteriol.">
        <title>Complete Genome Sequence of Leptospirillum ferrooxidans Strain C2-3, Isolated from a Fresh Volcanic Ash Deposit on the Island of Miyake, Japan.</title>
        <authorList>
            <person name="Fujimura R."/>
            <person name="Sato Y."/>
            <person name="Nishizawa T."/>
            <person name="Oshima K."/>
            <person name="Kim S.-W."/>
            <person name="Hattori M."/>
            <person name="Kamijo T."/>
            <person name="Ohta H."/>
        </authorList>
    </citation>
    <scope>NUCLEOTIDE SEQUENCE [LARGE SCALE GENOMIC DNA]</scope>
    <source>
        <strain evidence="11 12">C2-3</strain>
    </source>
</reference>
<dbReference type="EMBL" id="AP012342">
    <property type="protein sequence ID" value="BAM07702.1"/>
    <property type="molecule type" value="Genomic_DNA"/>
</dbReference>
<evidence type="ECO:0000256" key="4">
    <source>
        <dbReference type="ARBA" id="ARBA00022576"/>
    </source>
</evidence>
<dbReference type="PANTHER" id="PTHR43643">
    <property type="entry name" value="HISTIDINOL-PHOSPHATE AMINOTRANSFERASE 2"/>
    <property type="match status" value="1"/>
</dbReference>
<evidence type="ECO:0000256" key="8">
    <source>
        <dbReference type="ARBA" id="ARBA00023102"/>
    </source>
</evidence>
<feature type="domain" description="Aminotransferase class I/classII large" evidence="10">
    <location>
        <begin position="37"/>
        <end position="349"/>
    </location>
</feature>
<evidence type="ECO:0000259" key="10">
    <source>
        <dbReference type="Pfam" id="PF00155"/>
    </source>
</evidence>
<dbReference type="KEGG" id="lfc:LFE_2028"/>
<dbReference type="InterPro" id="IPR015422">
    <property type="entry name" value="PyrdxlP-dep_Trfase_small"/>
</dbReference>
<dbReference type="eggNOG" id="COG0079">
    <property type="taxonomic scope" value="Bacteria"/>
</dbReference>
<dbReference type="RefSeq" id="WP_014450186.1">
    <property type="nucleotide sequence ID" value="NC_017094.1"/>
</dbReference>
<dbReference type="GO" id="GO:0000105">
    <property type="term" value="P:L-histidine biosynthetic process"/>
    <property type="evidence" value="ECO:0007669"/>
    <property type="project" value="UniProtKB-KW"/>
</dbReference>
<dbReference type="GO" id="GO:0004400">
    <property type="term" value="F:histidinol-phosphate transaminase activity"/>
    <property type="evidence" value="ECO:0007669"/>
    <property type="project" value="UniProtKB-EC"/>
</dbReference>
<evidence type="ECO:0000256" key="9">
    <source>
        <dbReference type="ARBA" id="ARBA00047481"/>
    </source>
</evidence>
<evidence type="ECO:0000256" key="7">
    <source>
        <dbReference type="ARBA" id="ARBA00022898"/>
    </source>
</evidence>
<dbReference type="Gene3D" id="3.40.640.10">
    <property type="entry name" value="Type I PLP-dependent aspartate aminotransferase-like (Major domain)"/>
    <property type="match status" value="1"/>
</dbReference>
<name>I0IR03_LEPFC</name>
<proteinExistence type="inferred from homology"/>
<dbReference type="InterPro" id="IPR050106">
    <property type="entry name" value="HistidinolP_aminotransfase"/>
</dbReference>
<accession>I0IR03</accession>
<gene>
    <name evidence="11" type="ordered locus">LFE_2028</name>
</gene>
<keyword evidence="12" id="KW-1185">Reference proteome</keyword>
<evidence type="ECO:0000313" key="11">
    <source>
        <dbReference type="EMBL" id="BAM07702.1"/>
    </source>
</evidence>
<sequence length="360" mass="40189">MNSWIREDVRTMKSPFLQEPAFSMSGADPSEIFFPLPSEVRGALSDRLASVSLNQYPDHKASELVKALSALWGVACGNIHLGNGSDEIILNLFLATRGPVICPVPSFSMYEVIAHVAGKTFIPVDMTEEFSIDLEAMEKVMSVQDIPGVLVVASPNNPTGQACSHDELFRLLELARNRGFSLLVDEAYFPYHKESFVGALSQSDNLLVLRTFSKMGLAAIRLGVLLARDTVIREIDKIRLPYNLNSLTQEAALFLIRDHFHLLSESVAMVVQFREKMEKELLSVPGLLFFPSRTNFLLVRFWPGTGSLVFAKLQENGVLVRDVSSHHPFLKDCVRISVGSHEDIEKLMKILRHFSEGTRS</sequence>
<dbReference type="OrthoDB" id="9813612at2"/>
<dbReference type="GO" id="GO:0030170">
    <property type="term" value="F:pyridoxal phosphate binding"/>
    <property type="evidence" value="ECO:0007669"/>
    <property type="project" value="InterPro"/>
</dbReference>
<dbReference type="STRING" id="1162668.LFE_2028"/>
<evidence type="ECO:0000256" key="6">
    <source>
        <dbReference type="ARBA" id="ARBA00022679"/>
    </source>
</evidence>
<dbReference type="InterPro" id="IPR015421">
    <property type="entry name" value="PyrdxlP-dep_Trfase_major"/>
</dbReference>
<dbReference type="InterPro" id="IPR015424">
    <property type="entry name" value="PyrdxlP-dep_Trfase"/>
</dbReference>
<dbReference type="CDD" id="cd00609">
    <property type="entry name" value="AAT_like"/>
    <property type="match status" value="1"/>
</dbReference>
<comment type="pathway">
    <text evidence="1">Amino-acid biosynthesis; L-histidine biosynthesis; L-histidine from 5-phospho-alpha-D-ribose 1-diphosphate: step 7/9.</text>
</comment>
<evidence type="ECO:0000256" key="3">
    <source>
        <dbReference type="ARBA" id="ARBA00012748"/>
    </source>
</evidence>
<dbReference type="HOGENOM" id="CLU_017584_3_1_0"/>
<evidence type="ECO:0000256" key="5">
    <source>
        <dbReference type="ARBA" id="ARBA00022605"/>
    </source>
</evidence>
<evidence type="ECO:0000256" key="2">
    <source>
        <dbReference type="ARBA" id="ARBA00007970"/>
    </source>
</evidence>
<reference evidence="12" key="2">
    <citation type="submission" date="2012-03" db="EMBL/GenBank/DDBJ databases">
        <title>The complete genome sequence of the pioneer microbe on fresh volcanic deposit, Leptospirillum ferrooxidans strain C2-3.</title>
        <authorList>
            <person name="Fujimura R."/>
            <person name="Sato Y."/>
            <person name="Nishizawa T."/>
            <person name="Nanba K."/>
            <person name="Oshima K."/>
            <person name="Hattori M."/>
            <person name="Kamijo T."/>
            <person name="Ohta H."/>
        </authorList>
    </citation>
    <scope>NUCLEOTIDE SEQUENCE [LARGE SCALE GENOMIC DNA]</scope>
    <source>
        <strain evidence="12">C2-3</strain>
    </source>
</reference>
<keyword evidence="4 11" id="KW-0032">Aminotransferase</keyword>
<dbReference type="EC" id="2.6.1.9" evidence="3"/>
<comment type="catalytic activity">
    <reaction evidence="9">
        <text>L-histidinol phosphate + 2-oxoglutarate = 3-(imidazol-4-yl)-2-oxopropyl phosphate + L-glutamate</text>
        <dbReference type="Rhea" id="RHEA:23744"/>
        <dbReference type="ChEBI" id="CHEBI:16810"/>
        <dbReference type="ChEBI" id="CHEBI:29985"/>
        <dbReference type="ChEBI" id="CHEBI:57766"/>
        <dbReference type="ChEBI" id="CHEBI:57980"/>
        <dbReference type="EC" id="2.6.1.9"/>
    </reaction>
</comment>
<dbReference type="Pfam" id="PF00155">
    <property type="entry name" value="Aminotran_1_2"/>
    <property type="match status" value="1"/>
</dbReference>
<dbReference type="SUPFAM" id="SSF53383">
    <property type="entry name" value="PLP-dependent transferases"/>
    <property type="match status" value="1"/>
</dbReference>
<dbReference type="InterPro" id="IPR004839">
    <property type="entry name" value="Aminotransferase_I/II_large"/>
</dbReference>
<dbReference type="Proteomes" id="UP000007382">
    <property type="component" value="Chromosome"/>
</dbReference>
<organism evidence="11 12">
    <name type="scientific">Leptospirillum ferrooxidans (strain C2-3)</name>
    <dbReference type="NCBI Taxonomy" id="1162668"/>
    <lineage>
        <taxon>Bacteria</taxon>
        <taxon>Pseudomonadati</taxon>
        <taxon>Nitrospirota</taxon>
        <taxon>Nitrospiria</taxon>
        <taxon>Nitrospirales</taxon>
        <taxon>Nitrospiraceae</taxon>
        <taxon>Leptospirillum</taxon>
    </lineage>
</organism>
<keyword evidence="5" id="KW-0028">Amino-acid biosynthesis</keyword>
<dbReference type="PANTHER" id="PTHR43643:SF6">
    <property type="entry name" value="HISTIDINOL-PHOSPHATE AMINOTRANSFERASE"/>
    <property type="match status" value="1"/>
</dbReference>
<comment type="similarity">
    <text evidence="2">Belongs to the class-II pyridoxal-phosphate-dependent aminotransferase family. Histidinol-phosphate aminotransferase subfamily.</text>
</comment>
<protein>
    <recommendedName>
        <fullName evidence="3">histidinol-phosphate transaminase</fullName>
        <ecNumber evidence="3">2.6.1.9</ecNumber>
    </recommendedName>
</protein>
<dbReference type="PATRIC" id="fig|1162668.3.peg.2402"/>
<dbReference type="Gene3D" id="3.90.1150.10">
    <property type="entry name" value="Aspartate Aminotransferase, domain 1"/>
    <property type="match status" value="1"/>
</dbReference>
<keyword evidence="8" id="KW-0368">Histidine biosynthesis</keyword>